<keyword evidence="3" id="KW-1185">Reference proteome</keyword>
<feature type="domain" description="Helix-turn-helix" evidence="1">
    <location>
        <begin position="14"/>
        <end position="62"/>
    </location>
</feature>
<evidence type="ECO:0000313" key="2">
    <source>
        <dbReference type="EMBL" id="GAA3222787.1"/>
    </source>
</evidence>
<reference evidence="3" key="1">
    <citation type="journal article" date="2019" name="Int. J. Syst. Evol. Microbiol.">
        <title>The Global Catalogue of Microorganisms (GCM) 10K type strain sequencing project: providing services to taxonomists for standard genome sequencing and annotation.</title>
        <authorList>
            <consortium name="The Broad Institute Genomics Platform"/>
            <consortium name="The Broad Institute Genome Sequencing Center for Infectious Disease"/>
            <person name="Wu L."/>
            <person name="Ma J."/>
        </authorList>
    </citation>
    <scope>NUCLEOTIDE SEQUENCE [LARGE SCALE GENOMIC DNA]</scope>
    <source>
        <strain evidence="3">JCM 9377</strain>
    </source>
</reference>
<sequence>MTAAIAELPFPKALYRLEEAMEILSLSRSVLYREIHRGRIMTVTVNRCRRIPATAITEYVTRLIEEAEAA</sequence>
<dbReference type="RefSeq" id="WP_344832358.1">
    <property type="nucleotide sequence ID" value="NZ_BAAAUV010000013.1"/>
</dbReference>
<gene>
    <name evidence="2" type="ORF">GCM10010468_48790</name>
</gene>
<dbReference type="EMBL" id="BAAAUV010000013">
    <property type="protein sequence ID" value="GAA3222787.1"/>
    <property type="molecule type" value="Genomic_DNA"/>
</dbReference>
<organism evidence="2 3">
    <name type="scientific">Actinocorallia longicatena</name>
    <dbReference type="NCBI Taxonomy" id="111803"/>
    <lineage>
        <taxon>Bacteria</taxon>
        <taxon>Bacillati</taxon>
        <taxon>Actinomycetota</taxon>
        <taxon>Actinomycetes</taxon>
        <taxon>Streptosporangiales</taxon>
        <taxon>Thermomonosporaceae</taxon>
        <taxon>Actinocorallia</taxon>
    </lineage>
</organism>
<dbReference type="InterPro" id="IPR041657">
    <property type="entry name" value="HTH_17"/>
</dbReference>
<dbReference type="Pfam" id="PF12728">
    <property type="entry name" value="HTH_17"/>
    <property type="match status" value="1"/>
</dbReference>
<accession>A0ABP6QDU8</accession>
<proteinExistence type="predicted"/>
<evidence type="ECO:0000259" key="1">
    <source>
        <dbReference type="Pfam" id="PF12728"/>
    </source>
</evidence>
<dbReference type="Proteomes" id="UP001501237">
    <property type="component" value="Unassembled WGS sequence"/>
</dbReference>
<comment type="caution">
    <text evidence="2">The sequence shown here is derived from an EMBL/GenBank/DDBJ whole genome shotgun (WGS) entry which is preliminary data.</text>
</comment>
<protein>
    <recommendedName>
        <fullName evidence="1">Helix-turn-helix domain-containing protein</fullName>
    </recommendedName>
</protein>
<evidence type="ECO:0000313" key="3">
    <source>
        <dbReference type="Proteomes" id="UP001501237"/>
    </source>
</evidence>
<name>A0ABP6QDU8_9ACTN</name>